<sequence length="287" mass="30850">MRFDRKALAPPLRPANLLSPRELALAWSLMAALAVLAWVLVVAQAHDMGIEPGTMGMGVPLFLLLWLIMMIAMMFPSVAPVAVTWARAIGRRSTGLARASRLTQFVAGYLLVWTAFGLLAYGLLALTGDLVADHPDAGRWIGASAFLLAGLHQLGPLKTVCLRHCRSPMGTLVRYAGFRPWARDLRVGLHHGLYCLGCCWGLMIVLVPLGVMNVLAMAALAAVIFVEKLWRFGPALSLVVGVAFLVLAVLSLFQGWPLPGLEEPAGPMTETDMAPGTGHDRWGPVSG</sequence>
<evidence type="ECO:0008006" key="5">
    <source>
        <dbReference type="Google" id="ProtNLM"/>
    </source>
</evidence>
<feature type="compositionally biased region" description="Basic and acidic residues" evidence="1">
    <location>
        <begin position="278"/>
        <end position="287"/>
    </location>
</feature>
<organism evidence="3 4">
    <name type="scientific">Streptomyces venezuelae (strain ATCC 10712 / CBS 650.69 / DSM 40230 / JCM 4526 / NBRC 13096 / PD 04745)</name>
    <dbReference type="NCBI Taxonomy" id="953739"/>
    <lineage>
        <taxon>Bacteria</taxon>
        <taxon>Bacillati</taxon>
        <taxon>Actinomycetota</taxon>
        <taxon>Actinomycetes</taxon>
        <taxon>Kitasatosporales</taxon>
        <taxon>Streptomycetaceae</taxon>
        <taxon>Streptomyces</taxon>
    </lineage>
</organism>
<dbReference type="GeneID" id="51861632"/>
<dbReference type="PATRIC" id="fig|953739.5.peg.3112"/>
<accession>F2RCH3</accession>
<gene>
    <name evidence="3" type="ordered locus">SVEN_1044</name>
</gene>
<dbReference type="InterPro" id="IPR018688">
    <property type="entry name" value="PpoB2-like"/>
</dbReference>
<protein>
    <recommendedName>
        <fullName evidence="5">DUF2182 domain-containing protein</fullName>
    </recommendedName>
</protein>
<dbReference type="Proteomes" id="UP000006854">
    <property type="component" value="Chromosome"/>
</dbReference>
<feature type="transmembrane region" description="Helical" evidence="2">
    <location>
        <begin position="232"/>
        <end position="253"/>
    </location>
</feature>
<dbReference type="RefSeq" id="WP_015032250.1">
    <property type="nucleotide sequence ID" value="NC_018750.1"/>
</dbReference>
<evidence type="ECO:0000256" key="1">
    <source>
        <dbReference type="SAM" id="MobiDB-lite"/>
    </source>
</evidence>
<evidence type="ECO:0000256" key="2">
    <source>
        <dbReference type="SAM" id="Phobius"/>
    </source>
</evidence>
<dbReference type="Pfam" id="PF09948">
    <property type="entry name" value="PpoB2"/>
    <property type="match status" value="1"/>
</dbReference>
<feature type="transmembrane region" description="Helical" evidence="2">
    <location>
        <begin position="106"/>
        <end position="126"/>
    </location>
</feature>
<dbReference type="EMBL" id="FR845719">
    <property type="protein sequence ID" value="CCA54331.1"/>
    <property type="molecule type" value="Genomic_DNA"/>
</dbReference>
<reference evidence="3 4" key="1">
    <citation type="journal article" date="2011" name="BMC Genomics">
        <title>Genome-wide analysis of the role of GlnR in Streptomyces venezuelae provides new insights into global nitrogen regulation in actinomycetes.</title>
        <authorList>
            <person name="Pullan S.T."/>
            <person name="Bibb M.J."/>
            <person name="Merrick M."/>
        </authorList>
    </citation>
    <scope>NUCLEOTIDE SEQUENCE [LARGE SCALE GENOMIC DNA]</scope>
    <source>
        <strain evidence="4">ATCC 10712 / CBS 650.69 / DSM 40230 / JCM 4526 / NBRC 13096 / PD 04745</strain>
    </source>
</reference>
<dbReference type="eggNOG" id="COG5486">
    <property type="taxonomic scope" value="Bacteria"/>
</dbReference>
<keyword evidence="4" id="KW-1185">Reference proteome</keyword>
<feature type="transmembrane region" description="Helical" evidence="2">
    <location>
        <begin position="193"/>
        <end position="226"/>
    </location>
</feature>
<dbReference type="STRING" id="953739.SVEN_1044"/>
<evidence type="ECO:0000313" key="4">
    <source>
        <dbReference type="Proteomes" id="UP000006854"/>
    </source>
</evidence>
<dbReference type="HOGENOM" id="CLU_065506_2_0_11"/>
<dbReference type="KEGG" id="sve:SVEN_1044"/>
<feature type="transmembrane region" description="Helical" evidence="2">
    <location>
        <begin position="61"/>
        <end position="85"/>
    </location>
</feature>
<keyword evidence="2" id="KW-0472">Membrane</keyword>
<feature type="region of interest" description="Disordered" evidence="1">
    <location>
        <begin position="267"/>
        <end position="287"/>
    </location>
</feature>
<proteinExistence type="predicted"/>
<dbReference type="AlphaFoldDB" id="F2RCH3"/>
<keyword evidence="2" id="KW-0812">Transmembrane</keyword>
<keyword evidence="2" id="KW-1133">Transmembrane helix</keyword>
<evidence type="ECO:0000313" key="3">
    <source>
        <dbReference type="EMBL" id="CCA54331.1"/>
    </source>
</evidence>
<name>F2RCH3_STRVP</name>